<dbReference type="AlphaFoldDB" id="A0A286RA68"/>
<dbReference type="KEGG" id="ttf:THTE_0254"/>
<evidence type="ECO:0000256" key="1">
    <source>
        <dbReference type="SAM" id="MobiDB-lite"/>
    </source>
</evidence>
<keyword evidence="3" id="KW-1185">Reference proteome</keyword>
<evidence type="ECO:0000313" key="3">
    <source>
        <dbReference type="Proteomes" id="UP000215086"/>
    </source>
</evidence>
<sequence length="63" mass="6929">MKQFRTERAVKIGTELAPGGCGVDQPVDMAKHRATDPHEGGISNPEGPLGRRTCEYFEHQGYT</sequence>
<protein>
    <submittedName>
        <fullName evidence="2">Uncharacterized protein</fullName>
    </submittedName>
</protein>
<dbReference type="EMBL" id="CP018477">
    <property type="protein sequence ID" value="ASV72856.1"/>
    <property type="molecule type" value="Genomic_DNA"/>
</dbReference>
<evidence type="ECO:0000313" key="2">
    <source>
        <dbReference type="EMBL" id="ASV72856.1"/>
    </source>
</evidence>
<accession>A0A286RA68</accession>
<name>A0A286RA68_9BACT</name>
<organism evidence="2 3">
    <name type="scientific">Thermogutta terrifontis</name>
    <dbReference type="NCBI Taxonomy" id="1331910"/>
    <lineage>
        <taxon>Bacteria</taxon>
        <taxon>Pseudomonadati</taxon>
        <taxon>Planctomycetota</taxon>
        <taxon>Planctomycetia</taxon>
        <taxon>Pirellulales</taxon>
        <taxon>Thermoguttaceae</taxon>
        <taxon>Thermogutta</taxon>
    </lineage>
</organism>
<dbReference type="Proteomes" id="UP000215086">
    <property type="component" value="Chromosome"/>
</dbReference>
<proteinExistence type="predicted"/>
<feature type="region of interest" description="Disordered" evidence="1">
    <location>
        <begin position="32"/>
        <end position="51"/>
    </location>
</feature>
<reference evidence="2 3" key="1">
    <citation type="journal article" name="Front. Microbiol.">
        <title>Sugar Metabolism of the First Thermophilic Planctomycete Thermogutta terrifontis: Comparative Genomic and Transcriptomic Approaches.</title>
        <authorList>
            <person name="Elcheninov A.G."/>
            <person name="Menzel P."/>
            <person name="Gudbergsdottir S.R."/>
            <person name="Slesarev A.I."/>
            <person name="Kadnikov V.V."/>
            <person name="Krogh A."/>
            <person name="Bonch-Osmolovskaya E.A."/>
            <person name="Peng X."/>
            <person name="Kublanov I.V."/>
        </authorList>
    </citation>
    <scope>NUCLEOTIDE SEQUENCE [LARGE SCALE GENOMIC DNA]</scope>
    <source>
        <strain evidence="2 3">R1</strain>
    </source>
</reference>
<gene>
    <name evidence="2" type="ORF">THTE_0254</name>
</gene>